<keyword evidence="2" id="KW-0663">Pyridoxal phosphate</keyword>
<evidence type="ECO:0000256" key="5">
    <source>
        <dbReference type="ARBA" id="ARBA00023163"/>
    </source>
</evidence>
<evidence type="ECO:0000313" key="8">
    <source>
        <dbReference type="Proteomes" id="UP000652760"/>
    </source>
</evidence>
<keyword evidence="7" id="KW-0032">Aminotransferase</keyword>
<dbReference type="InterPro" id="IPR015424">
    <property type="entry name" value="PyrdxlP-dep_Trfase"/>
</dbReference>
<keyword evidence="3" id="KW-0805">Transcription regulation</keyword>
<keyword evidence="5" id="KW-0804">Transcription</keyword>
<dbReference type="PRINTS" id="PR00035">
    <property type="entry name" value="HTHGNTR"/>
</dbReference>
<dbReference type="CDD" id="cd07377">
    <property type="entry name" value="WHTH_GntR"/>
    <property type="match status" value="1"/>
</dbReference>
<dbReference type="InterPro" id="IPR036388">
    <property type="entry name" value="WH-like_DNA-bd_sf"/>
</dbReference>
<evidence type="ECO:0000256" key="2">
    <source>
        <dbReference type="ARBA" id="ARBA00022898"/>
    </source>
</evidence>
<keyword evidence="4" id="KW-0238">DNA-binding</keyword>
<keyword evidence="8" id="KW-1185">Reference proteome</keyword>
<evidence type="ECO:0000313" key="7">
    <source>
        <dbReference type="EMBL" id="MBK1840145.1"/>
    </source>
</evidence>
<dbReference type="CDD" id="cd00609">
    <property type="entry name" value="AAT_like"/>
    <property type="match status" value="1"/>
</dbReference>
<gene>
    <name evidence="7" type="ORF">JHL17_22315</name>
</gene>
<dbReference type="SUPFAM" id="SSF53383">
    <property type="entry name" value="PLP-dependent transferases"/>
    <property type="match status" value="1"/>
</dbReference>
<dbReference type="Pfam" id="PF00392">
    <property type="entry name" value="GntR"/>
    <property type="match status" value="1"/>
</dbReference>
<reference evidence="8" key="1">
    <citation type="submission" date="2021-01" db="EMBL/GenBank/DDBJ databases">
        <title>Genome public.</title>
        <authorList>
            <person name="Liu C."/>
            <person name="Sun Q."/>
        </authorList>
    </citation>
    <scope>NUCLEOTIDE SEQUENCE [LARGE SCALE GENOMIC DNA]</scope>
    <source>
        <strain evidence="8">YIM B02556</strain>
    </source>
</reference>
<comment type="caution">
    <text evidence="7">The sequence shown here is derived from an EMBL/GenBank/DDBJ whole genome shotgun (WGS) entry which is preliminary data.</text>
</comment>
<protein>
    <submittedName>
        <fullName evidence="7">PLP-dependent aminotransferase family protein</fullName>
    </submittedName>
</protein>
<feature type="domain" description="HTH gntR-type" evidence="6">
    <location>
        <begin position="17"/>
        <end position="85"/>
    </location>
</feature>
<evidence type="ECO:0000256" key="4">
    <source>
        <dbReference type="ARBA" id="ARBA00023125"/>
    </source>
</evidence>
<organism evidence="7 8">
    <name type="scientific">Azospirillum endophyticum</name>
    <dbReference type="NCBI Taxonomy" id="2800326"/>
    <lineage>
        <taxon>Bacteria</taxon>
        <taxon>Pseudomonadati</taxon>
        <taxon>Pseudomonadota</taxon>
        <taxon>Alphaproteobacteria</taxon>
        <taxon>Rhodospirillales</taxon>
        <taxon>Azospirillaceae</taxon>
        <taxon>Azospirillum</taxon>
    </lineage>
</organism>
<evidence type="ECO:0000259" key="6">
    <source>
        <dbReference type="PROSITE" id="PS50949"/>
    </source>
</evidence>
<dbReference type="PANTHER" id="PTHR46577">
    <property type="entry name" value="HTH-TYPE TRANSCRIPTIONAL REGULATORY PROTEIN GABR"/>
    <property type="match status" value="1"/>
</dbReference>
<dbReference type="GO" id="GO:0008483">
    <property type="term" value="F:transaminase activity"/>
    <property type="evidence" value="ECO:0007669"/>
    <property type="project" value="UniProtKB-KW"/>
</dbReference>
<evidence type="ECO:0000256" key="1">
    <source>
        <dbReference type="ARBA" id="ARBA00005384"/>
    </source>
</evidence>
<keyword evidence="7" id="KW-0808">Transferase</keyword>
<evidence type="ECO:0000256" key="3">
    <source>
        <dbReference type="ARBA" id="ARBA00023015"/>
    </source>
</evidence>
<dbReference type="EMBL" id="JAENHM010000060">
    <property type="protein sequence ID" value="MBK1840145.1"/>
    <property type="molecule type" value="Genomic_DNA"/>
</dbReference>
<dbReference type="InterPro" id="IPR015421">
    <property type="entry name" value="PyrdxlP-dep_Trfase_major"/>
</dbReference>
<proteinExistence type="inferred from homology"/>
<dbReference type="Gene3D" id="1.10.10.10">
    <property type="entry name" value="Winged helix-like DNA-binding domain superfamily/Winged helix DNA-binding domain"/>
    <property type="match status" value="1"/>
</dbReference>
<comment type="similarity">
    <text evidence="1">In the C-terminal section; belongs to the class-I pyridoxal-phosphate-dependent aminotransferase family.</text>
</comment>
<dbReference type="PROSITE" id="PS50949">
    <property type="entry name" value="HTH_GNTR"/>
    <property type="match status" value="1"/>
</dbReference>
<dbReference type="InterPro" id="IPR051446">
    <property type="entry name" value="HTH_trans_reg/aminotransferase"/>
</dbReference>
<dbReference type="InterPro" id="IPR000524">
    <property type="entry name" value="Tscrpt_reg_HTH_GntR"/>
</dbReference>
<sequence length="497" mass="54993">MDTAWRLLFGTMERDPQGLSARVRGIVAEAIETGLLAPDMRVPSSRSLAEALGISRNTVNAAYQTLIDDGLLVSRERSGCFVASSDDRPASGPADARHGDAQAAADRAGGWAARFAIRPSRLPQITKPRDWMDYPYPFLFGQFDPSLFPTNPWRESVKAASSVQEITRWARDMIDDDDPDLLDQLRHKVLPRRGIFAGPGEIIVTIGSQHALSMLVQLLVGRDTPVGIENPGYPDMRHMVGMATADMRPLTCDGFGVVPDAVFAGRRVAFVTVGHQCPTTAVMPVGRRRELLESACRHDVVLVEDDYESDLSVEGDADLPCLKSLDRADRVIYTGSFSKILAPGLRIGYVVAPKPVIDELRVLRRLMLRHPPTNNQRSLATFIQLGHYRQHLRRTAAVLEERAGRIADLLPECLPGFRFRRDFGAKSFWIEGPPGLDSRDLVRKAREQGVLIEAGDIFFLDPAEGRRYFRLGFTSIATHRIEPGLRRLGAVLRSGAA</sequence>
<dbReference type="InterPro" id="IPR004839">
    <property type="entry name" value="Aminotransferase_I/II_large"/>
</dbReference>
<dbReference type="Pfam" id="PF00155">
    <property type="entry name" value="Aminotran_1_2"/>
    <property type="match status" value="1"/>
</dbReference>
<dbReference type="SUPFAM" id="SSF46785">
    <property type="entry name" value="Winged helix' DNA-binding domain"/>
    <property type="match status" value="1"/>
</dbReference>
<name>A0ABS1F9R5_9PROT</name>
<dbReference type="Proteomes" id="UP000652760">
    <property type="component" value="Unassembled WGS sequence"/>
</dbReference>
<dbReference type="Gene3D" id="3.40.640.10">
    <property type="entry name" value="Type I PLP-dependent aspartate aminotransferase-like (Major domain)"/>
    <property type="match status" value="1"/>
</dbReference>
<dbReference type="SMART" id="SM00345">
    <property type="entry name" value="HTH_GNTR"/>
    <property type="match status" value="1"/>
</dbReference>
<dbReference type="InterPro" id="IPR036390">
    <property type="entry name" value="WH_DNA-bd_sf"/>
</dbReference>
<accession>A0ABS1F9R5</accession>
<dbReference type="PANTHER" id="PTHR46577:SF1">
    <property type="entry name" value="HTH-TYPE TRANSCRIPTIONAL REGULATORY PROTEIN GABR"/>
    <property type="match status" value="1"/>
</dbReference>